<dbReference type="CDD" id="cd03450">
    <property type="entry name" value="NodN"/>
    <property type="match status" value="1"/>
</dbReference>
<dbReference type="AlphaFoldDB" id="A0A848DMI1"/>
<dbReference type="Gene3D" id="3.10.129.10">
    <property type="entry name" value="Hotdog Thioesterase"/>
    <property type="match status" value="1"/>
</dbReference>
<gene>
    <name evidence="3" type="ORF">HF519_19615</name>
</gene>
<organism evidence="3 4">
    <name type="scientific">Pseudonocardia bannensis</name>
    <dbReference type="NCBI Taxonomy" id="630973"/>
    <lineage>
        <taxon>Bacteria</taxon>
        <taxon>Bacillati</taxon>
        <taxon>Actinomycetota</taxon>
        <taxon>Actinomycetes</taxon>
        <taxon>Pseudonocardiales</taxon>
        <taxon>Pseudonocardiaceae</taxon>
        <taxon>Pseudonocardia</taxon>
    </lineage>
</organism>
<evidence type="ECO:0000256" key="1">
    <source>
        <dbReference type="ARBA" id="ARBA00005254"/>
    </source>
</evidence>
<evidence type="ECO:0000259" key="2">
    <source>
        <dbReference type="Pfam" id="PF01575"/>
    </source>
</evidence>
<dbReference type="PANTHER" id="PTHR42993:SF1">
    <property type="entry name" value="MAOC-LIKE DEHYDRATASE DOMAIN-CONTAINING PROTEIN"/>
    <property type="match status" value="1"/>
</dbReference>
<reference evidence="3 4" key="1">
    <citation type="submission" date="2020-04" db="EMBL/GenBank/DDBJ databases">
        <authorList>
            <person name="Klaysubun C."/>
            <person name="Duangmal K."/>
            <person name="Lipun K."/>
        </authorList>
    </citation>
    <scope>NUCLEOTIDE SEQUENCE [LARGE SCALE GENOMIC DNA]</scope>
    <source>
        <strain evidence="3 4">DSM 45300</strain>
    </source>
</reference>
<feature type="domain" description="MaoC-like" evidence="2">
    <location>
        <begin position="13"/>
        <end position="128"/>
    </location>
</feature>
<proteinExistence type="inferred from homology"/>
<protein>
    <submittedName>
        <fullName evidence="3">MaoC family dehydratase</fullName>
    </submittedName>
</protein>
<dbReference type="PANTHER" id="PTHR42993">
    <property type="entry name" value="MAOC-LIKE DEHYDRATASE DOMAIN-CONTAINING PROTEIN"/>
    <property type="match status" value="1"/>
</dbReference>
<accession>A0A848DMI1</accession>
<dbReference type="EMBL" id="JAAXKZ010000080">
    <property type="protein sequence ID" value="NMH93743.1"/>
    <property type="molecule type" value="Genomic_DNA"/>
</dbReference>
<name>A0A848DMI1_9PSEU</name>
<dbReference type="InterPro" id="IPR039375">
    <property type="entry name" value="NodN-like"/>
</dbReference>
<comment type="caution">
    <text evidence="3">The sequence shown here is derived from an EMBL/GenBank/DDBJ whole genome shotgun (WGS) entry which is preliminary data.</text>
</comment>
<dbReference type="InterPro" id="IPR029069">
    <property type="entry name" value="HotDog_dom_sf"/>
</dbReference>
<evidence type="ECO:0000313" key="3">
    <source>
        <dbReference type="EMBL" id="NMH93743.1"/>
    </source>
</evidence>
<comment type="similarity">
    <text evidence="1">Belongs to the enoyl-CoA hydratase/isomerase family.</text>
</comment>
<dbReference type="RefSeq" id="WP_169414439.1">
    <property type="nucleotide sequence ID" value="NZ_JAAXKZ010000080.1"/>
</dbReference>
<dbReference type="Pfam" id="PF01575">
    <property type="entry name" value="MaoC_dehydratas"/>
    <property type="match status" value="1"/>
</dbReference>
<evidence type="ECO:0000313" key="4">
    <source>
        <dbReference type="Proteomes" id="UP000586918"/>
    </source>
</evidence>
<dbReference type="Proteomes" id="UP000586918">
    <property type="component" value="Unassembled WGS sequence"/>
</dbReference>
<dbReference type="InterPro" id="IPR002539">
    <property type="entry name" value="MaoC-like_dom"/>
</dbReference>
<dbReference type="SUPFAM" id="SSF54637">
    <property type="entry name" value="Thioesterase/thiol ester dehydrase-isomerase"/>
    <property type="match status" value="1"/>
</dbReference>
<sequence>MRVFNSVDELREAKGTTLGQSEWITVDQSQIDTFADATGDHQWIHVDAEKAKDGPFGTTIAHGFLTLSLIPVIGWQIYKVDNVKMTINYGLNKVRFTSPVPVGSRIRGSIELLDVADVSGGVQVTNKVTIEIEGSERPAVVAESLLRYYI</sequence>
<keyword evidence="4" id="KW-1185">Reference proteome</keyword>